<evidence type="ECO:0000256" key="2">
    <source>
        <dbReference type="ARBA" id="ARBA00007131"/>
    </source>
</evidence>
<comment type="similarity">
    <text evidence="2">Belongs to the transketolase family.</text>
</comment>
<keyword evidence="3" id="KW-0786">Thiamine pyrophosphate</keyword>
<feature type="domain" description="Transketolase-like pyrimidine-binding" evidence="4">
    <location>
        <begin position="7"/>
        <end position="172"/>
    </location>
</feature>
<dbReference type="Pfam" id="PF02780">
    <property type="entry name" value="Transketolase_C"/>
    <property type="match status" value="1"/>
</dbReference>
<dbReference type="SMART" id="SM00861">
    <property type="entry name" value="Transket_pyr"/>
    <property type="match status" value="1"/>
</dbReference>
<evidence type="ECO:0000313" key="6">
    <source>
        <dbReference type="Proteomes" id="UP000712157"/>
    </source>
</evidence>
<accession>A0A949ND64</accession>
<evidence type="ECO:0000256" key="3">
    <source>
        <dbReference type="ARBA" id="ARBA00023052"/>
    </source>
</evidence>
<dbReference type="SUPFAM" id="SSF52922">
    <property type="entry name" value="TK C-terminal domain-like"/>
    <property type="match status" value="1"/>
</dbReference>
<dbReference type="PANTHER" id="PTHR43825:SF1">
    <property type="entry name" value="TRANSKETOLASE-LIKE PYRIMIDINE-BINDING DOMAIN-CONTAINING PROTEIN"/>
    <property type="match status" value="1"/>
</dbReference>
<dbReference type="CDD" id="cd07033">
    <property type="entry name" value="TPP_PYR_DXS_TK_like"/>
    <property type="match status" value="1"/>
</dbReference>
<comment type="caution">
    <text evidence="5">The sequence shown here is derived from an EMBL/GenBank/DDBJ whole genome shotgun (WGS) entry which is preliminary data.</text>
</comment>
<gene>
    <name evidence="5" type="ORF">KTH89_03715</name>
</gene>
<name>A0A949ND64_9FIRM</name>
<sequence length="311" mass="32558">MSEVKKIATRESYGNALVELGAEYPNLVVLDADLAAATKTGVFKKAYPDRHIDCGIAESNMMGIAAGLAATGKIPFASTFAMFAAGRAFEQVRNSICYPQLNVKIGATHAGISVGEDGATHQCNEDIALMRTLPGMVVISPADDIEAKAAVRAAMEHVGPVYLRFGRLAVPVINDNPDYKFEIGKGVVLREGKDLTIVATGLCVSESLAAAEMLAADGIQAKVINIHTIKPLDEDLIVAAAKETGKVVTVEEHSVIGGLGSAVCDALAAKAPTPVLKIGVNDVFGESGPATALIHKYGLDAEGIYKKIRNS</sequence>
<evidence type="ECO:0000259" key="4">
    <source>
        <dbReference type="SMART" id="SM00861"/>
    </source>
</evidence>
<dbReference type="RefSeq" id="WP_158342266.1">
    <property type="nucleotide sequence ID" value="NZ_JAHQCW010000004.1"/>
</dbReference>
<dbReference type="PANTHER" id="PTHR43825">
    <property type="entry name" value="PYRUVATE DEHYDROGENASE E1 COMPONENT"/>
    <property type="match status" value="1"/>
</dbReference>
<comment type="cofactor">
    <cofactor evidence="1">
        <name>thiamine diphosphate</name>
        <dbReference type="ChEBI" id="CHEBI:58937"/>
    </cofactor>
</comment>
<dbReference type="FunFam" id="3.40.50.970:FF:000129">
    <property type="entry name" value="Transketolase"/>
    <property type="match status" value="1"/>
</dbReference>
<proteinExistence type="inferred from homology"/>
<dbReference type="InterPro" id="IPR051157">
    <property type="entry name" value="PDH/Transketolase"/>
</dbReference>
<dbReference type="Gene3D" id="3.40.50.970">
    <property type="match status" value="1"/>
</dbReference>
<dbReference type="InterPro" id="IPR005475">
    <property type="entry name" value="Transketolase-like_Pyr-bd"/>
</dbReference>
<dbReference type="InterPro" id="IPR009014">
    <property type="entry name" value="Transketo_C/PFOR_II"/>
</dbReference>
<evidence type="ECO:0000256" key="1">
    <source>
        <dbReference type="ARBA" id="ARBA00001964"/>
    </source>
</evidence>
<dbReference type="Proteomes" id="UP000712157">
    <property type="component" value="Unassembled WGS sequence"/>
</dbReference>
<dbReference type="Pfam" id="PF02779">
    <property type="entry name" value="Transket_pyr"/>
    <property type="match status" value="1"/>
</dbReference>
<dbReference type="InterPro" id="IPR033248">
    <property type="entry name" value="Transketolase_C"/>
</dbReference>
<dbReference type="EMBL" id="JAHQCW010000004">
    <property type="protein sequence ID" value="MBU9735631.1"/>
    <property type="molecule type" value="Genomic_DNA"/>
</dbReference>
<dbReference type="SUPFAM" id="SSF52518">
    <property type="entry name" value="Thiamin diphosphate-binding fold (THDP-binding)"/>
    <property type="match status" value="1"/>
</dbReference>
<reference evidence="5" key="1">
    <citation type="submission" date="2021-06" db="EMBL/GenBank/DDBJ databases">
        <title>Description of novel taxa of the family Lachnospiraceae.</title>
        <authorList>
            <person name="Chaplin A.V."/>
            <person name="Sokolova S.R."/>
            <person name="Pikina A.P."/>
            <person name="Korzhanova M."/>
            <person name="Belova V."/>
            <person name="Korostin D."/>
            <person name="Efimov B.A."/>
        </authorList>
    </citation>
    <scope>NUCLEOTIDE SEQUENCE</scope>
    <source>
        <strain evidence="5">ASD5720</strain>
    </source>
</reference>
<dbReference type="AlphaFoldDB" id="A0A949ND64"/>
<keyword evidence="6" id="KW-1185">Reference proteome</keyword>
<organism evidence="5 6">
    <name type="scientific">Diplocloster agilis</name>
    <dbReference type="NCBI Taxonomy" id="2850323"/>
    <lineage>
        <taxon>Bacteria</taxon>
        <taxon>Bacillati</taxon>
        <taxon>Bacillota</taxon>
        <taxon>Clostridia</taxon>
        <taxon>Lachnospirales</taxon>
        <taxon>Lachnospiraceae</taxon>
        <taxon>Diplocloster</taxon>
    </lineage>
</organism>
<dbReference type="Gene3D" id="3.40.50.920">
    <property type="match status" value="1"/>
</dbReference>
<dbReference type="InterPro" id="IPR029061">
    <property type="entry name" value="THDP-binding"/>
</dbReference>
<protein>
    <submittedName>
        <fullName evidence="5">Transketolase family protein</fullName>
    </submittedName>
</protein>
<evidence type="ECO:0000313" key="5">
    <source>
        <dbReference type="EMBL" id="MBU9735631.1"/>
    </source>
</evidence>